<evidence type="ECO:0000313" key="1">
    <source>
        <dbReference type="EMBL" id="SEN47055.1"/>
    </source>
</evidence>
<accession>A0A1H8GT74</accession>
<organism evidence="1 2">
    <name type="scientific">Brachymonas denitrificans DSM 15123</name>
    <dbReference type="NCBI Taxonomy" id="1121117"/>
    <lineage>
        <taxon>Bacteria</taxon>
        <taxon>Pseudomonadati</taxon>
        <taxon>Pseudomonadota</taxon>
        <taxon>Betaproteobacteria</taxon>
        <taxon>Burkholderiales</taxon>
        <taxon>Comamonadaceae</taxon>
        <taxon>Brachymonas</taxon>
    </lineage>
</organism>
<proteinExistence type="predicted"/>
<dbReference type="Proteomes" id="UP000199531">
    <property type="component" value="Unassembled WGS sequence"/>
</dbReference>
<dbReference type="EMBL" id="FOCW01000002">
    <property type="protein sequence ID" value="SEN47055.1"/>
    <property type="molecule type" value="Genomic_DNA"/>
</dbReference>
<dbReference type="RefSeq" id="WP_091815666.1">
    <property type="nucleotide sequence ID" value="NZ_FOCW01000002.1"/>
</dbReference>
<keyword evidence="2" id="KW-1185">Reference proteome</keyword>
<sequence>MTDSSSPITWRKPDGSVVSCFEKVKVLNENYTELRELLQDSLDDALLMGCSEAQVREAFRQLIDSIQASVSEDPDAI</sequence>
<name>A0A1H8GT74_9BURK</name>
<protein>
    <submittedName>
        <fullName evidence="1">Uncharacterized protein</fullName>
    </submittedName>
</protein>
<dbReference type="OrthoDB" id="5297125at2"/>
<reference evidence="1 2" key="1">
    <citation type="submission" date="2016-10" db="EMBL/GenBank/DDBJ databases">
        <authorList>
            <person name="de Groot N.N."/>
        </authorList>
    </citation>
    <scope>NUCLEOTIDE SEQUENCE [LARGE SCALE GENOMIC DNA]</scope>
    <source>
        <strain evidence="1 2">DSM 15123</strain>
    </source>
</reference>
<gene>
    <name evidence="1" type="ORF">SAMN02745977_01317</name>
</gene>
<evidence type="ECO:0000313" key="2">
    <source>
        <dbReference type="Proteomes" id="UP000199531"/>
    </source>
</evidence>
<dbReference type="STRING" id="1121117.SAMN02745977_01317"/>
<dbReference type="AlphaFoldDB" id="A0A1H8GT74"/>